<evidence type="ECO:0000256" key="2">
    <source>
        <dbReference type="ARBA" id="ARBA00022679"/>
    </source>
</evidence>
<keyword evidence="2 7" id="KW-0808">Transferase</keyword>
<dbReference type="CDD" id="cd07037">
    <property type="entry name" value="TPP_PYR_MenD"/>
    <property type="match status" value="1"/>
</dbReference>
<dbReference type="UniPathway" id="UPA00079"/>
<dbReference type="SUPFAM" id="SSF52518">
    <property type="entry name" value="Thiamin diphosphate-binding fold (THDP-binding)"/>
    <property type="match status" value="2"/>
</dbReference>
<sequence>MYSNKENVNILTSLLIDFGIKKAVVCPGSRNSPIVHNLCSCGRMKCYPVTDERSAGFFAIGLAEALNMPVAVCVTSGSALLNLAPAVAEAYYRNIQLIVVSADRPIQWISQSDGQTIRQQSALEPNIRKSVSLPEPTNAEERWFCNRLINEALNETRRHGGGPVHINVPISEPLFVYTTPFLPCERTIMIHDSTINRTALETILKEEILKADRPMLVLGQLPKYMLGNIETIEKVCLVLRERPANNSLQPQPIDQILSAGIDESMQPDVIIYIGGTIVSKQLKRFLRNCSNVKSILIDDRAEIRDTFMNLSHVVEASPDEALDTIVSIAGKLKPGKFVKSWHDAIRQACQTIMQQPLDYSYEWAVRELFKQLPRNVETVCGNSTAIRLANKYSDRYIFVNRGVNGIEGSLSTAVGHSVAVKHTQVCCIIGDLSFFYDQNALWNQNLGNNLRIILLNNHGGGIFRQLPGLEQSPFRDKFIAAAHVTSAREVCCAHKLEYLEAHNKTEFNNALESFFNRKERSALLEVFIEIE</sequence>
<keyword evidence="4 7" id="KW-0460">Magnesium</keyword>
<accession>H1Q0V9</accession>
<dbReference type="InterPro" id="IPR012001">
    <property type="entry name" value="Thiamin_PyroP_enz_TPP-bd_dom"/>
</dbReference>
<comment type="pathway">
    <text evidence="7">Quinol/quinone metabolism; menaquinone biosynthesis.</text>
</comment>
<keyword evidence="1 7" id="KW-0474">Menaquinone biosynthesis</keyword>
<dbReference type="GO" id="GO:0030976">
    <property type="term" value="F:thiamine pyrophosphate binding"/>
    <property type="evidence" value="ECO:0007669"/>
    <property type="project" value="UniProtKB-UniRule"/>
</dbReference>
<comment type="function">
    <text evidence="7">Catalyzes the thiamine diphosphate-dependent decarboxylation of 2-oxoglutarate and the subsequent addition of the resulting succinic semialdehyde-thiamine pyrophosphate anion to isochorismate to yield 2-succinyl-5-enolpyruvyl-6-hydroxy-3-cyclohexene-1-carboxylate (SEPHCHC).</text>
</comment>
<organism evidence="10 11">
    <name type="scientific">Prevotella micans F0438</name>
    <dbReference type="NCBI Taxonomy" id="883158"/>
    <lineage>
        <taxon>Bacteria</taxon>
        <taxon>Pseudomonadati</taxon>
        <taxon>Bacteroidota</taxon>
        <taxon>Bacteroidia</taxon>
        <taxon>Bacteroidales</taxon>
        <taxon>Prevotellaceae</taxon>
        <taxon>Prevotella</taxon>
    </lineage>
</organism>
<dbReference type="PANTHER" id="PTHR42916:SF1">
    <property type="entry name" value="PROTEIN PHYLLO, CHLOROPLASTIC"/>
    <property type="match status" value="1"/>
</dbReference>
<dbReference type="InterPro" id="IPR004433">
    <property type="entry name" value="MenaQ_synth_MenD"/>
</dbReference>
<dbReference type="Pfam" id="PF02775">
    <property type="entry name" value="TPP_enzyme_C"/>
    <property type="match status" value="1"/>
</dbReference>
<dbReference type="EMBL" id="AGWK01000018">
    <property type="protein sequence ID" value="EHO72787.1"/>
    <property type="molecule type" value="Genomic_DNA"/>
</dbReference>
<keyword evidence="5 7" id="KW-0786">Thiamine pyrophosphate</keyword>
<dbReference type="PATRIC" id="fig|883158.3.peg.560"/>
<evidence type="ECO:0000256" key="7">
    <source>
        <dbReference type="HAMAP-Rule" id="MF_01659"/>
    </source>
</evidence>
<dbReference type="Gene3D" id="3.40.50.970">
    <property type="match status" value="2"/>
</dbReference>
<name>H1Q0V9_9BACT</name>
<gene>
    <name evidence="7" type="primary">menD</name>
    <name evidence="10" type="ORF">HMPREF9140_00547</name>
</gene>
<dbReference type="GO" id="GO:0030145">
    <property type="term" value="F:manganese ion binding"/>
    <property type="evidence" value="ECO:0007669"/>
    <property type="project" value="UniProtKB-UniRule"/>
</dbReference>
<evidence type="ECO:0000313" key="11">
    <source>
        <dbReference type="Proteomes" id="UP000016023"/>
    </source>
</evidence>
<proteinExistence type="inferred from homology"/>
<dbReference type="GO" id="GO:0070204">
    <property type="term" value="F:2-succinyl-5-enolpyruvyl-6-hydroxy-3-cyclohexene-1-carboxylic-acid synthase activity"/>
    <property type="evidence" value="ECO:0007669"/>
    <property type="project" value="UniProtKB-UniRule"/>
</dbReference>
<dbReference type="GO" id="GO:0009234">
    <property type="term" value="P:menaquinone biosynthetic process"/>
    <property type="evidence" value="ECO:0007669"/>
    <property type="project" value="UniProtKB-UniRule"/>
</dbReference>
<evidence type="ECO:0000256" key="1">
    <source>
        <dbReference type="ARBA" id="ARBA00022428"/>
    </source>
</evidence>
<dbReference type="EC" id="2.2.1.9" evidence="7"/>
<comment type="catalytic activity">
    <reaction evidence="7">
        <text>isochorismate + 2-oxoglutarate + H(+) = 5-enolpyruvoyl-6-hydroxy-2-succinyl-cyclohex-3-ene-1-carboxylate + CO2</text>
        <dbReference type="Rhea" id="RHEA:25593"/>
        <dbReference type="ChEBI" id="CHEBI:15378"/>
        <dbReference type="ChEBI" id="CHEBI:16526"/>
        <dbReference type="ChEBI" id="CHEBI:16810"/>
        <dbReference type="ChEBI" id="CHEBI:29780"/>
        <dbReference type="ChEBI" id="CHEBI:58818"/>
        <dbReference type="EC" id="2.2.1.9"/>
    </reaction>
</comment>
<evidence type="ECO:0000256" key="4">
    <source>
        <dbReference type="ARBA" id="ARBA00022842"/>
    </source>
</evidence>
<comment type="similarity">
    <text evidence="7">Belongs to the TPP enzyme family. MenD subfamily.</text>
</comment>
<feature type="domain" description="Thiamine pyrophosphate enzyme TPP-binding" evidence="8">
    <location>
        <begin position="387"/>
        <end position="526"/>
    </location>
</feature>
<dbReference type="InterPro" id="IPR011766">
    <property type="entry name" value="TPP_enzyme_TPP-bd"/>
</dbReference>
<dbReference type="Proteomes" id="UP000016023">
    <property type="component" value="Unassembled WGS sequence"/>
</dbReference>
<dbReference type="Gene3D" id="3.40.50.1220">
    <property type="entry name" value="TPP-binding domain"/>
    <property type="match status" value="1"/>
</dbReference>
<keyword evidence="6 7" id="KW-0464">Manganese</keyword>
<dbReference type="UniPathway" id="UPA01057">
    <property type="reaction ID" value="UER00164"/>
</dbReference>
<evidence type="ECO:0000256" key="3">
    <source>
        <dbReference type="ARBA" id="ARBA00022723"/>
    </source>
</evidence>
<dbReference type="GO" id="GO:0000287">
    <property type="term" value="F:magnesium ion binding"/>
    <property type="evidence" value="ECO:0007669"/>
    <property type="project" value="UniProtKB-UniRule"/>
</dbReference>
<dbReference type="HAMAP" id="MF_01659">
    <property type="entry name" value="MenD"/>
    <property type="match status" value="1"/>
</dbReference>
<comment type="caution">
    <text evidence="10">The sequence shown here is derived from an EMBL/GenBank/DDBJ whole genome shotgun (WGS) entry which is preliminary data.</text>
</comment>
<comment type="pathway">
    <text evidence="7">Quinol/quinone metabolism; 1,4-dihydroxy-2-naphthoate biosynthesis; 1,4-dihydroxy-2-naphthoate from chorismate: step 2/7.</text>
</comment>
<keyword evidence="11" id="KW-1185">Reference proteome</keyword>
<reference evidence="10 11" key="1">
    <citation type="submission" date="2011-12" db="EMBL/GenBank/DDBJ databases">
        <title>The Genome Sequence of Prevotella micans F0438.</title>
        <authorList>
            <consortium name="The Broad Institute Genome Sequencing Platform"/>
            <person name="Earl A."/>
            <person name="Ward D."/>
            <person name="Feldgarden M."/>
            <person name="Gevers D."/>
            <person name="Izard J."/>
            <person name="Baranova O.V."/>
            <person name="Blanton J.M."/>
            <person name="Wade W.G."/>
            <person name="Dewhirst F.E."/>
            <person name="Young S.K."/>
            <person name="Zeng Q."/>
            <person name="Gargeya S."/>
            <person name="Fitzgerald M."/>
            <person name="Haas B."/>
            <person name="Abouelleil A."/>
            <person name="Alvarado L."/>
            <person name="Arachchi H.M."/>
            <person name="Berlin A."/>
            <person name="Chapman S.B."/>
            <person name="Gearin G."/>
            <person name="Goldberg J."/>
            <person name="Griggs A."/>
            <person name="Gujja S."/>
            <person name="Hansen M."/>
            <person name="Heiman D."/>
            <person name="Howarth C."/>
            <person name="Larimer J."/>
            <person name="Lui A."/>
            <person name="MacDonald P.J.P."/>
            <person name="McCowen C."/>
            <person name="Montmayeur A."/>
            <person name="Murphy C."/>
            <person name="Neiman D."/>
            <person name="Pearson M."/>
            <person name="Priest M."/>
            <person name="Roberts A."/>
            <person name="Saif S."/>
            <person name="Shea T."/>
            <person name="Sisk P."/>
            <person name="Stolte C."/>
            <person name="Sykes S."/>
            <person name="Wortman J."/>
            <person name="Nusbaum C."/>
            <person name="Birren B."/>
        </authorList>
    </citation>
    <scope>NUCLEOTIDE SEQUENCE [LARGE SCALE GENOMIC DNA]</scope>
    <source>
        <strain evidence="10 11">F0438</strain>
    </source>
</reference>
<dbReference type="NCBIfam" id="TIGR00173">
    <property type="entry name" value="menD"/>
    <property type="match status" value="1"/>
</dbReference>
<comment type="subunit">
    <text evidence="7">Homodimer.</text>
</comment>
<feature type="domain" description="Thiamine pyrophosphate enzyme N-terminal TPP-binding" evidence="9">
    <location>
        <begin position="10"/>
        <end position="119"/>
    </location>
</feature>
<dbReference type="AlphaFoldDB" id="H1Q0V9"/>
<evidence type="ECO:0000313" key="10">
    <source>
        <dbReference type="EMBL" id="EHO72787.1"/>
    </source>
</evidence>
<dbReference type="InterPro" id="IPR029035">
    <property type="entry name" value="DHS-like_NAD/FAD-binding_dom"/>
</dbReference>
<dbReference type="SUPFAM" id="SSF52467">
    <property type="entry name" value="DHS-like NAD/FAD-binding domain"/>
    <property type="match status" value="1"/>
</dbReference>
<comment type="cofactor">
    <cofactor evidence="7">
        <name>Mg(2+)</name>
        <dbReference type="ChEBI" id="CHEBI:18420"/>
    </cofactor>
    <cofactor evidence="7">
        <name>Mn(2+)</name>
        <dbReference type="ChEBI" id="CHEBI:29035"/>
    </cofactor>
</comment>
<evidence type="ECO:0000259" key="9">
    <source>
        <dbReference type="Pfam" id="PF02776"/>
    </source>
</evidence>
<dbReference type="InterPro" id="IPR029061">
    <property type="entry name" value="THDP-binding"/>
</dbReference>
<dbReference type="STRING" id="883158.HMPREF9140_00547"/>
<keyword evidence="3 7" id="KW-0479">Metal-binding</keyword>
<dbReference type="PANTHER" id="PTHR42916">
    <property type="entry name" value="2-SUCCINYL-5-ENOLPYRUVYL-6-HYDROXY-3-CYCLOHEXENE-1-CARBOXYLATE SYNTHASE"/>
    <property type="match status" value="1"/>
</dbReference>
<dbReference type="Pfam" id="PF02776">
    <property type="entry name" value="TPP_enzyme_N"/>
    <property type="match status" value="1"/>
</dbReference>
<comment type="cofactor">
    <cofactor evidence="7">
        <name>thiamine diphosphate</name>
        <dbReference type="ChEBI" id="CHEBI:58937"/>
    </cofactor>
    <text evidence="7">Binds 1 thiamine pyrophosphate per subunit.</text>
</comment>
<evidence type="ECO:0000256" key="6">
    <source>
        <dbReference type="ARBA" id="ARBA00023211"/>
    </source>
</evidence>
<dbReference type="eggNOG" id="COG1165">
    <property type="taxonomic scope" value="Bacteria"/>
</dbReference>
<protein>
    <recommendedName>
        <fullName evidence="7">2-succinyl-5-enolpyruvyl-6-hydroxy-3-cyclohexene-1-carboxylate synthase</fullName>
        <shortName evidence="7">SEPHCHC synthase</shortName>
        <ecNumber evidence="7">2.2.1.9</ecNumber>
    </recommendedName>
    <alternativeName>
        <fullName evidence="7">Menaquinone biosynthesis protein MenD</fullName>
    </alternativeName>
</protein>
<dbReference type="RefSeq" id="WP_006951592.1">
    <property type="nucleotide sequence ID" value="NZ_JH594521.1"/>
</dbReference>
<dbReference type="CDD" id="cd02009">
    <property type="entry name" value="TPP_SHCHC_synthase"/>
    <property type="match status" value="1"/>
</dbReference>
<dbReference type="HOGENOM" id="CLU_006051_3_0_10"/>
<evidence type="ECO:0000259" key="8">
    <source>
        <dbReference type="Pfam" id="PF02775"/>
    </source>
</evidence>
<evidence type="ECO:0000256" key="5">
    <source>
        <dbReference type="ARBA" id="ARBA00023052"/>
    </source>
</evidence>
<dbReference type="PIRSF" id="PIRSF004983">
    <property type="entry name" value="MenD"/>
    <property type="match status" value="1"/>
</dbReference>